<comment type="similarity">
    <text evidence="3">Belongs to the CSN1 family.</text>
</comment>
<dbReference type="AlphaFoldDB" id="A0A367L8H3"/>
<dbReference type="GO" id="GO:0008180">
    <property type="term" value="C:COP9 signalosome"/>
    <property type="evidence" value="ECO:0007669"/>
    <property type="project" value="UniProtKB-KW"/>
</dbReference>
<evidence type="ECO:0000256" key="5">
    <source>
        <dbReference type="ARBA" id="ARBA00022790"/>
    </source>
</evidence>
<dbReference type="PANTHER" id="PTHR14145:SF2">
    <property type="entry name" value="COP9 SIGNALOSOME COMPLEX SUBUNIT 1"/>
    <property type="match status" value="1"/>
</dbReference>
<keyword evidence="5" id="KW-0736">Signalosome</keyword>
<evidence type="ECO:0000313" key="9">
    <source>
        <dbReference type="Proteomes" id="UP000253664"/>
    </source>
</evidence>
<proteinExistence type="inferred from homology"/>
<organism evidence="8 9">
    <name type="scientific">Ophiocordyceps polyrhachis-furcata BCC 54312</name>
    <dbReference type="NCBI Taxonomy" id="1330021"/>
    <lineage>
        <taxon>Eukaryota</taxon>
        <taxon>Fungi</taxon>
        <taxon>Dikarya</taxon>
        <taxon>Ascomycota</taxon>
        <taxon>Pezizomycotina</taxon>
        <taxon>Sordariomycetes</taxon>
        <taxon>Hypocreomycetidae</taxon>
        <taxon>Hypocreales</taxon>
        <taxon>Ophiocordycipitaceae</taxon>
        <taxon>Ophiocordyceps</taxon>
    </lineage>
</organism>
<comment type="caution">
    <text evidence="8">The sequence shown here is derived from an EMBL/GenBank/DDBJ whole genome shotgun (WGS) entry which is preliminary data.</text>
</comment>
<comment type="subcellular location">
    <subcellularLocation>
        <location evidence="2">Cytoplasm</location>
    </subcellularLocation>
    <subcellularLocation>
        <location evidence="1">Nucleus</location>
    </subcellularLocation>
</comment>
<dbReference type="PANTHER" id="PTHR14145">
    <property type="entry name" value="26S PROTESOME SUBUNIT 6"/>
    <property type="match status" value="1"/>
</dbReference>
<evidence type="ECO:0000256" key="6">
    <source>
        <dbReference type="ARBA" id="ARBA00023242"/>
    </source>
</evidence>
<protein>
    <recommendedName>
        <fullName evidence="7">PCI domain-containing protein</fullName>
    </recommendedName>
</protein>
<dbReference type="SUPFAM" id="SSF48452">
    <property type="entry name" value="TPR-like"/>
    <property type="match status" value="1"/>
</dbReference>
<dbReference type="EMBL" id="LKCN02000011">
    <property type="protein sequence ID" value="RCI10716.1"/>
    <property type="molecule type" value="Genomic_DNA"/>
</dbReference>
<gene>
    <name evidence="8" type="ORF">L249_5306</name>
</gene>
<keyword evidence="6" id="KW-0539">Nucleus</keyword>
<keyword evidence="4" id="KW-0963">Cytoplasm</keyword>
<dbReference type="SMART" id="SM00088">
    <property type="entry name" value="PINT"/>
    <property type="match status" value="1"/>
</dbReference>
<dbReference type="InterPro" id="IPR000717">
    <property type="entry name" value="PCI_dom"/>
</dbReference>
<dbReference type="Proteomes" id="UP000253664">
    <property type="component" value="Unassembled WGS sequence"/>
</dbReference>
<dbReference type="STRING" id="1330021.A0A367L8H3"/>
<sequence>MSASDSVLAFLAQARARDDTIPLVTGRTRFDRLIFIGQACAPLCVDILKAAYSEAKKGRDVARFKAVVDFIRAAAPDEPEARGDDAWIVKTEAVNKAETTRLETELKGYKNNLIKESIRMGNEDLGKHLESIGKLEEAWDAYMRMRQDVGTTKNVIECGRHLADVAMQRRDWTVVLSTVGKLASVQTSDDDNKPIHAYARVVAGIAHLCTEQYADAANSFLQVDSLIPPAAYAHVASPNDIAIYGGLTALATMERQDLQDRVLHNQAFRTFLELEPNVRKAISLFINGRYSNCLSILQSSRSDHLLDIYLHTQVTALFSKIRSKCIMQYFMPFSCVTIESLDAAFGQPGQSIESELVDMVRNGLLKARIDAKEKLLVAVCPDPRAVMQTEVLEVCRRYTFEATERLRRINIVAAGLEFSGMDNLQATAHGSSSLTVEEPW</sequence>
<evidence type="ECO:0000259" key="7">
    <source>
        <dbReference type="PROSITE" id="PS50250"/>
    </source>
</evidence>
<keyword evidence="9" id="KW-1185">Reference proteome</keyword>
<dbReference type="OrthoDB" id="422427at2759"/>
<dbReference type="Pfam" id="PF10602">
    <property type="entry name" value="RPN7"/>
    <property type="match status" value="1"/>
</dbReference>
<name>A0A367L8H3_9HYPO</name>
<evidence type="ECO:0000256" key="4">
    <source>
        <dbReference type="ARBA" id="ARBA00022490"/>
    </source>
</evidence>
<dbReference type="GO" id="GO:0005737">
    <property type="term" value="C:cytoplasm"/>
    <property type="evidence" value="ECO:0007669"/>
    <property type="project" value="UniProtKB-SubCell"/>
</dbReference>
<dbReference type="InterPro" id="IPR036390">
    <property type="entry name" value="WH_DNA-bd_sf"/>
</dbReference>
<evidence type="ECO:0000256" key="2">
    <source>
        <dbReference type="ARBA" id="ARBA00004496"/>
    </source>
</evidence>
<dbReference type="InterPro" id="IPR011990">
    <property type="entry name" value="TPR-like_helical_dom_sf"/>
</dbReference>
<evidence type="ECO:0000256" key="3">
    <source>
        <dbReference type="ARBA" id="ARBA00008793"/>
    </source>
</evidence>
<dbReference type="Gene3D" id="1.25.40.570">
    <property type="match status" value="1"/>
</dbReference>
<dbReference type="InterPro" id="IPR019585">
    <property type="entry name" value="Rpn7/CSN1"/>
</dbReference>
<dbReference type="InterPro" id="IPR045135">
    <property type="entry name" value="Rpn7_N"/>
</dbReference>
<dbReference type="PROSITE" id="PS50250">
    <property type="entry name" value="PCI"/>
    <property type="match status" value="1"/>
</dbReference>
<dbReference type="Pfam" id="PF01399">
    <property type="entry name" value="PCI"/>
    <property type="match status" value="1"/>
</dbReference>
<accession>A0A367L8H3</accession>
<evidence type="ECO:0000256" key="1">
    <source>
        <dbReference type="ARBA" id="ARBA00004123"/>
    </source>
</evidence>
<evidence type="ECO:0000313" key="8">
    <source>
        <dbReference type="EMBL" id="RCI10716.1"/>
    </source>
</evidence>
<feature type="domain" description="PCI" evidence="7">
    <location>
        <begin position="212"/>
        <end position="383"/>
    </location>
</feature>
<dbReference type="SUPFAM" id="SSF46785">
    <property type="entry name" value="Winged helix' DNA-binding domain"/>
    <property type="match status" value="1"/>
</dbReference>
<reference evidence="8 9" key="1">
    <citation type="journal article" date="2015" name="BMC Genomics">
        <title>Insights from the genome of Ophiocordyceps polyrhachis-furcata to pathogenicity and host specificity in insect fungi.</title>
        <authorList>
            <person name="Wichadakul D."/>
            <person name="Kobmoo N."/>
            <person name="Ingsriswang S."/>
            <person name="Tangphatsornruang S."/>
            <person name="Chantasingh D."/>
            <person name="Luangsa-ard J.J."/>
            <person name="Eurwilaichitr L."/>
        </authorList>
    </citation>
    <scope>NUCLEOTIDE SEQUENCE [LARGE SCALE GENOMIC DNA]</scope>
    <source>
        <strain evidence="8 9">BCC 54312</strain>
    </source>
</reference>